<accession>A0A8K0PBZ7</accession>
<reference evidence="1" key="1">
    <citation type="submission" date="2013-04" db="EMBL/GenBank/DDBJ databases">
        <authorList>
            <person name="Qu J."/>
            <person name="Murali S.C."/>
            <person name="Bandaranaike D."/>
            <person name="Bellair M."/>
            <person name="Blankenburg K."/>
            <person name="Chao H."/>
            <person name="Dinh H."/>
            <person name="Doddapaneni H."/>
            <person name="Downs B."/>
            <person name="Dugan-Rocha S."/>
            <person name="Elkadiri S."/>
            <person name="Gnanaolivu R.D."/>
            <person name="Hernandez B."/>
            <person name="Javaid M."/>
            <person name="Jayaseelan J.C."/>
            <person name="Lee S."/>
            <person name="Li M."/>
            <person name="Ming W."/>
            <person name="Munidasa M."/>
            <person name="Muniz J."/>
            <person name="Nguyen L."/>
            <person name="Ongeri F."/>
            <person name="Osuji N."/>
            <person name="Pu L.-L."/>
            <person name="Puazo M."/>
            <person name="Qu C."/>
            <person name="Quiroz J."/>
            <person name="Raj R."/>
            <person name="Weissenberger G."/>
            <person name="Xin Y."/>
            <person name="Zou X."/>
            <person name="Han Y."/>
            <person name="Richards S."/>
            <person name="Worley K."/>
            <person name="Muzny D."/>
            <person name="Gibbs R."/>
        </authorList>
    </citation>
    <scope>NUCLEOTIDE SEQUENCE</scope>
    <source>
        <strain evidence="1">Sampled in the wild</strain>
    </source>
</reference>
<comment type="caution">
    <text evidence="1">The sequence shown here is derived from an EMBL/GenBank/DDBJ whole genome shotgun (WGS) entry which is preliminary data.</text>
</comment>
<dbReference type="Proteomes" id="UP000792457">
    <property type="component" value="Unassembled WGS sequence"/>
</dbReference>
<keyword evidence="2" id="KW-1185">Reference proteome</keyword>
<evidence type="ECO:0000313" key="2">
    <source>
        <dbReference type="Proteomes" id="UP000792457"/>
    </source>
</evidence>
<dbReference type="OrthoDB" id="6767534at2759"/>
<sequence>MAYTKLNIQLNGQALHHNDLPKYLEIKLDRTISFKTHLQNTAAKHNLGSFSADSPNSCPGHCLLGILRASLAVQQPHK</sequence>
<dbReference type="AlphaFoldDB" id="A0A8K0PBZ7"/>
<organism evidence="1 2">
    <name type="scientific">Ladona fulva</name>
    <name type="common">Scarce chaser dragonfly</name>
    <name type="synonym">Libellula fulva</name>
    <dbReference type="NCBI Taxonomy" id="123851"/>
    <lineage>
        <taxon>Eukaryota</taxon>
        <taxon>Metazoa</taxon>
        <taxon>Ecdysozoa</taxon>
        <taxon>Arthropoda</taxon>
        <taxon>Hexapoda</taxon>
        <taxon>Insecta</taxon>
        <taxon>Pterygota</taxon>
        <taxon>Palaeoptera</taxon>
        <taxon>Odonata</taxon>
        <taxon>Epiprocta</taxon>
        <taxon>Anisoptera</taxon>
        <taxon>Libelluloidea</taxon>
        <taxon>Libellulidae</taxon>
        <taxon>Ladona</taxon>
    </lineage>
</organism>
<evidence type="ECO:0000313" key="1">
    <source>
        <dbReference type="EMBL" id="KAG8239313.1"/>
    </source>
</evidence>
<dbReference type="EMBL" id="KZ309589">
    <property type="protein sequence ID" value="KAG8239313.1"/>
    <property type="molecule type" value="Genomic_DNA"/>
</dbReference>
<proteinExistence type="predicted"/>
<gene>
    <name evidence="1" type="ORF">J437_LFUL015089</name>
</gene>
<name>A0A8K0PBZ7_LADFU</name>
<protein>
    <submittedName>
        <fullName evidence="1">Uncharacterized protein</fullName>
    </submittedName>
</protein>
<reference evidence="1" key="2">
    <citation type="submission" date="2017-10" db="EMBL/GenBank/DDBJ databases">
        <title>Ladona fulva Genome sequencing and assembly.</title>
        <authorList>
            <person name="Murali S."/>
            <person name="Richards S."/>
            <person name="Bandaranaike D."/>
            <person name="Bellair M."/>
            <person name="Blankenburg K."/>
            <person name="Chao H."/>
            <person name="Dinh H."/>
            <person name="Doddapaneni H."/>
            <person name="Dugan-Rocha S."/>
            <person name="Elkadiri S."/>
            <person name="Gnanaolivu R."/>
            <person name="Hernandez B."/>
            <person name="Skinner E."/>
            <person name="Javaid M."/>
            <person name="Lee S."/>
            <person name="Li M."/>
            <person name="Ming W."/>
            <person name="Munidasa M."/>
            <person name="Muniz J."/>
            <person name="Nguyen L."/>
            <person name="Hughes D."/>
            <person name="Osuji N."/>
            <person name="Pu L.-L."/>
            <person name="Puazo M."/>
            <person name="Qu C."/>
            <person name="Quiroz J."/>
            <person name="Raj R."/>
            <person name="Weissenberger G."/>
            <person name="Xin Y."/>
            <person name="Zou X."/>
            <person name="Han Y."/>
            <person name="Worley K."/>
            <person name="Muzny D."/>
            <person name="Gibbs R."/>
        </authorList>
    </citation>
    <scope>NUCLEOTIDE SEQUENCE</scope>
    <source>
        <strain evidence="1">Sampled in the wild</strain>
    </source>
</reference>